<dbReference type="Gene3D" id="3.30.730.10">
    <property type="entry name" value="AP2/ERF domain"/>
    <property type="match status" value="1"/>
</dbReference>
<dbReference type="AlphaFoldDB" id="K0T8Z9"/>
<evidence type="ECO:0008006" key="4">
    <source>
        <dbReference type="Google" id="ProtNLM"/>
    </source>
</evidence>
<dbReference type="GO" id="GO:0003677">
    <property type="term" value="F:DNA binding"/>
    <property type="evidence" value="ECO:0007669"/>
    <property type="project" value="InterPro"/>
</dbReference>
<sequence>MPTKKVLAAADVHAAAANSGEIAAPSLAATSDASTTEREILGRQGVVSSAPESSAIGNPRRKKRRTGGAGGFSVDLFGVPPQPPILKNEISSHYNDNSRRRDVSDASSKYAGVYRSGNKWKAQMYIQGAVRSLGYYTCELEAAVEYARAAFKYKRAKSSPLLTYGGLDLSGVPPQPLIHNGKCKSGFAGVKAQRNARWEARILGKNLGTYNTKEEAASVYARAKFYFEQGSKDKKSQKDSNQNSNQSKKDDRSVDEVLGGIQAGKKPVIPGQRPDPEDWCEV</sequence>
<protein>
    <recommendedName>
        <fullName evidence="4">AP2/ERF domain-containing protein</fullName>
    </recommendedName>
</protein>
<proteinExistence type="predicted"/>
<reference evidence="2 3" key="1">
    <citation type="journal article" date="2012" name="Genome Biol.">
        <title>Genome and low-iron response of an oceanic diatom adapted to chronic iron limitation.</title>
        <authorList>
            <person name="Lommer M."/>
            <person name="Specht M."/>
            <person name="Roy A.S."/>
            <person name="Kraemer L."/>
            <person name="Andreson R."/>
            <person name="Gutowska M.A."/>
            <person name="Wolf J."/>
            <person name="Bergner S.V."/>
            <person name="Schilhabel M.B."/>
            <person name="Klostermeier U.C."/>
            <person name="Beiko R.G."/>
            <person name="Rosenstiel P."/>
            <person name="Hippler M."/>
            <person name="Laroche J."/>
        </authorList>
    </citation>
    <scope>NUCLEOTIDE SEQUENCE [LARGE SCALE GENOMIC DNA]</scope>
    <source>
        <strain evidence="2 3">CCMP1005</strain>
    </source>
</reference>
<organism evidence="2 3">
    <name type="scientific">Thalassiosira oceanica</name>
    <name type="common">Marine diatom</name>
    <dbReference type="NCBI Taxonomy" id="159749"/>
    <lineage>
        <taxon>Eukaryota</taxon>
        <taxon>Sar</taxon>
        <taxon>Stramenopiles</taxon>
        <taxon>Ochrophyta</taxon>
        <taxon>Bacillariophyta</taxon>
        <taxon>Coscinodiscophyceae</taxon>
        <taxon>Thalassiosirophycidae</taxon>
        <taxon>Thalassiosirales</taxon>
        <taxon>Thalassiosiraceae</taxon>
        <taxon>Thalassiosira</taxon>
    </lineage>
</organism>
<evidence type="ECO:0000313" key="3">
    <source>
        <dbReference type="Proteomes" id="UP000266841"/>
    </source>
</evidence>
<dbReference type="SUPFAM" id="SSF54171">
    <property type="entry name" value="DNA-binding domain"/>
    <property type="match status" value="2"/>
</dbReference>
<comment type="caution">
    <text evidence="2">The sequence shown here is derived from an EMBL/GenBank/DDBJ whole genome shotgun (WGS) entry which is preliminary data.</text>
</comment>
<feature type="region of interest" description="Disordered" evidence="1">
    <location>
        <begin position="42"/>
        <end position="67"/>
    </location>
</feature>
<name>K0T8Z9_THAOC</name>
<dbReference type="GO" id="GO:0003700">
    <property type="term" value="F:DNA-binding transcription factor activity"/>
    <property type="evidence" value="ECO:0007669"/>
    <property type="project" value="InterPro"/>
</dbReference>
<dbReference type="InterPro" id="IPR016177">
    <property type="entry name" value="DNA-bd_dom_sf"/>
</dbReference>
<accession>K0T8Z9</accession>
<evidence type="ECO:0000313" key="2">
    <source>
        <dbReference type="EMBL" id="EJK69881.1"/>
    </source>
</evidence>
<dbReference type="Proteomes" id="UP000266841">
    <property type="component" value="Unassembled WGS sequence"/>
</dbReference>
<feature type="compositionally biased region" description="Polar residues" evidence="1">
    <location>
        <begin position="46"/>
        <end position="56"/>
    </location>
</feature>
<evidence type="ECO:0000256" key="1">
    <source>
        <dbReference type="SAM" id="MobiDB-lite"/>
    </source>
</evidence>
<feature type="region of interest" description="Disordered" evidence="1">
    <location>
        <begin position="230"/>
        <end position="282"/>
    </location>
</feature>
<gene>
    <name evidence="2" type="ORF">THAOC_08821</name>
</gene>
<dbReference type="EMBL" id="AGNL01009425">
    <property type="protein sequence ID" value="EJK69881.1"/>
    <property type="molecule type" value="Genomic_DNA"/>
</dbReference>
<dbReference type="InterPro" id="IPR036955">
    <property type="entry name" value="AP2/ERF_dom_sf"/>
</dbReference>
<keyword evidence="3" id="KW-1185">Reference proteome</keyword>